<comment type="caution">
    <text evidence="4">The sequence shown here is derived from an EMBL/GenBank/DDBJ whole genome shotgun (WGS) entry which is preliminary data.</text>
</comment>
<evidence type="ECO:0000256" key="2">
    <source>
        <dbReference type="SAM" id="MobiDB-lite"/>
    </source>
</evidence>
<proteinExistence type="inferred from homology"/>
<reference evidence="4" key="1">
    <citation type="submission" date="2022-02" db="EMBL/GenBank/DDBJ databases">
        <authorList>
            <person name="Leng L."/>
        </authorList>
    </citation>
    <scope>NUCLEOTIDE SEQUENCE</scope>
    <source>
        <strain evidence="4">JI</strain>
    </source>
</reference>
<dbReference type="AlphaFoldDB" id="A0A9X4H5S7"/>
<sequence>MRGKITPLNAHCNKGKNRVQPDIKSGGSSLDELLNHMRRVREAVPVNERLRGELRARLAGMQVEDGADRGRPAAASGAKGGMPSFFLARSLSRRPGLLWLIPAMLLLVIVCWICWLLMAPKFLEAGHSREIVRFWLEKSPLDFTCGTQEQGFIAIRGGSLHLLDQYGNQTGAVKPPKGQSYTSPALSRTGDKLALVRRCDTGGEEIITALMPPGPLGTGAAQQVEVALTKDEVLLAAGQEKDFSSLAWSPDGQTLAYVQSEPGGQNEVYLLAKGKEPVSLGMGNHPAWSPDGSRLVVERAGDNGQPELWITGPGENGAVFLTEGERPAWGAQGYLVYIKSTTTERVLTYSPDGAPLFTVRQEQGEIRTINLGRRGDIVFKQPGRRSWPGDRLLLAPDSRSGAEELNWLRNLELEGIREPRTLLMGKANNFQKIGFSPEGKTMLVARQDGGTVALLRVDLQERLTRGERL</sequence>
<organism evidence="4 5">
    <name type="scientific">Pelotomaculum isophthalicicum JI</name>
    <dbReference type="NCBI Taxonomy" id="947010"/>
    <lineage>
        <taxon>Bacteria</taxon>
        <taxon>Bacillati</taxon>
        <taxon>Bacillota</taxon>
        <taxon>Clostridia</taxon>
        <taxon>Eubacteriales</taxon>
        <taxon>Desulfotomaculaceae</taxon>
        <taxon>Pelotomaculum</taxon>
    </lineage>
</organism>
<keyword evidence="3" id="KW-0472">Membrane</keyword>
<protein>
    <recommendedName>
        <fullName evidence="6">Translocation protein TolB</fullName>
    </recommendedName>
</protein>
<keyword evidence="3" id="KW-0812">Transmembrane</keyword>
<dbReference type="RefSeq" id="WP_277443685.1">
    <property type="nucleotide sequence ID" value="NZ_JAKOAV010000013.1"/>
</dbReference>
<gene>
    <name evidence="4" type="ORF">L7E55_08330</name>
</gene>
<dbReference type="PANTHER" id="PTHR36842">
    <property type="entry name" value="PROTEIN TOLB HOMOLOG"/>
    <property type="match status" value="1"/>
</dbReference>
<evidence type="ECO:0000313" key="5">
    <source>
        <dbReference type="Proteomes" id="UP001154312"/>
    </source>
</evidence>
<dbReference type="SUPFAM" id="SSF82171">
    <property type="entry name" value="DPP6 N-terminal domain-like"/>
    <property type="match status" value="1"/>
</dbReference>
<dbReference type="InterPro" id="IPR011659">
    <property type="entry name" value="WD40"/>
</dbReference>
<evidence type="ECO:0000313" key="4">
    <source>
        <dbReference type="EMBL" id="MDF9408363.1"/>
    </source>
</evidence>
<comment type="similarity">
    <text evidence="1">Belongs to the TolB family.</text>
</comment>
<dbReference type="Pfam" id="PF07676">
    <property type="entry name" value="PD40"/>
    <property type="match status" value="2"/>
</dbReference>
<evidence type="ECO:0000256" key="1">
    <source>
        <dbReference type="ARBA" id="ARBA00009820"/>
    </source>
</evidence>
<dbReference type="EMBL" id="JAKOAV010000013">
    <property type="protein sequence ID" value="MDF9408363.1"/>
    <property type="molecule type" value="Genomic_DNA"/>
</dbReference>
<dbReference type="Proteomes" id="UP001154312">
    <property type="component" value="Unassembled WGS sequence"/>
</dbReference>
<name>A0A9X4H5S7_9FIRM</name>
<evidence type="ECO:0008006" key="6">
    <source>
        <dbReference type="Google" id="ProtNLM"/>
    </source>
</evidence>
<dbReference type="Gene3D" id="2.120.10.30">
    <property type="entry name" value="TolB, C-terminal domain"/>
    <property type="match status" value="1"/>
</dbReference>
<evidence type="ECO:0000256" key="3">
    <source>
        <dbReference type="SAM" id="Phobius"/>
    </source>
</evidence>
<keyword evidence="5" id="KW-1185">Reference proteome</keyword>
<dbReference type="PANTHER" id="PTHR36842:SF1">
    <property type="entry name" value="PROTEIN TOLB"/>
    <property type="match status" value="1"/>
</dbReference>
<feature type="region of interest" description="Disordered" evidence="2">
    <location>
        <begin position="1"/>
        <end position="20"/>
    </location>
</feature>
<accession>A0A9X4H5S7</accession>
<dbReference type="InterPro" id="IPR011042">
    <property type="entry name" value="6-blade_b-propeller_TolB-like"/>
</dbReference>
<feature type="transmembrane region" description="Helical" evidence="3">
    <location>
        <begin position="97"/>
        <end position="118"/>
    </location>
</feature>
<keyword evidence="3" id="KW-1133">Transmembrane helix</keyword>